<evidence type="ECO:0000313" key="1">
    <source>
        <dbReference type="EMBL" id="OYG92371.1"/>
    </source>
</evidence>
<organism evidence="1 2">
    <name type="scientific">Shigella sonnei</name>
    <dbReference type="NCBI Taxonomy" id="624"/>
    <lineage>
        <taxon>Bacteria</taxon>
        <taxon>Pseudomonadati</taxon>
        <taxon>Pseudomonadota</taxon>
        <taxon>Gammaproteobacteria</taxon>
        <taxon>Enterobacterales</taxon>
        <taxon>Enterobacteriaceae</taxon>
        <taxon>Shigella</taxon>
    </lineage>
</organism>
<dbReference type="AlphaFoldDB" id="A0AAE5JYA0"/>
<comment type="caution">
    <text evidence="1">The sequence shown here is derived from an EMBL/GenBank/DDBJ whole genome shotgun (WGS) entry which is preliminary data.</text>
</comment>
<protein>
    <submittedName>
        <fullName evidence="1">Uncharacterized protein</fullName>
    </submittedName>
</protein>
<gene>
    <name evidence="1" type="ORF">CI727_15825</name>
</gene>
<dbReference type="Proteomes" id="UP000215313">
    <property type="component" value="Unassembled WGS sequence"/>
</dbReference>
<dbReference type="EMBL" id="NQBG01000094">
    <property type="protein sequence ID" value="OYG92371.1"/>
    <property type="molecule type" value="Genomic_DNA"/>
</dbReference>
<evidence type="ECO:0000313" key="2">
    <source>
        <dbReference type="Proteomes" id="UP000215313"/>
    </source>
</evidence>
<proteinExistence type="predicted"/>
<name>A0AAE5JYA0_SHISO</name>
<accession>A0AAE5JYA0</accession>
<sequence length="65" mass="7469">MTCEVCNKQPLGRRDPPLPCMVLQGDKSVNFSHHGREANERYYKCSECGHEWMRETGNCGEGWIP</sequence>
<reference evidence="1 2" key="1">
    <citation type="submission" date="2017-08" db="EMBL/GenBank/DDBJ databases">
        <authorList>
            <person name="Fouts D."/>
            <person name="Sutton G."/>
            <person name="Nguyen K."/>
            <person name="Thamlikitkul V."/>
        </authorList>
    </citation>
    <scope>NUCLEOTIDE SEQUENCE [LARGE SCALE GENOMIC DNA]</scope>
    <source>
        <strain evidence="1 2">ECH+15</strain>
    </source>
</reference>